<dbReference type="SUPFAM" id="SSF46894">
    <property type="entry name" value="C-terminal effector domain of the bipartite response regulators"/>
    <property type="match status" value="1"/>
</dbReference>
<accession>A0ABY6A7R6</accession>
<organism evidence="6 7">
    <name type="scientific">Thalassolituus hydrocarboniclasticus</name>
    <dbReference type="NCBI Taxonomy" id="2742796"/>
    <lineage>
        <taxon>Bacteria</taxon>
        <taxon>Pseudomonadati</taxon>
        <taxon>Pseudomonadota</taxon>
        <taxon>Gammaproteobacteria</taxon>
        <taxon>Oceanospirillales</taxon>
        <taxon>Oceanospirillaceae</taxon>
        <taxon>Thalassolituus</taxon>
    </lineage>
</organism>
<name>A0ABY6A7R6_9GAMM</name>
<evidence type="ECO:0000256" key="3">
    <source>
        <dbReference type="PROSITE-ProRule" id="PRU00169"/>
    </source>
</evidence>
<dbReference type="PANTHER" id="PTHR45566">
    <property type="entry name" value="HTH-TYPE TRANSCRIPTIONAL REGULATOR YHJB-RELATED"/>
    <property type="match status" value="1"/>
</dbReference>
<dbReference type="CDD" id="cd06170">
    <property type="entry name" value="LuxR_C_like"/>
    <property type="match status" value="1"/>
</dbReference>
<dbReference type="InterPro" id="IPR036388">
    <property type="entry name" value="WH-like_DNA-bd_sf"/>
</dbReference>
<dbReference type="EMBL" id="CP054475">
    <property type="protein sequence ID" value="UXD87001.1"/>
    <property type="molecule type" value="Genomic_DNA"/>
</dbReference>
<evidence type="ECO:0000256" key="2">
    <source>
        <dbReference type="ARBA" id="ARBA00023125"/>
    </source>
</evidence>
<protein>
    <submittedName>
        <fullName evidence="6">Response regulator transcription factor</fullName>
    </submittedName>
</protein>
<dbReference type="PANTHER" id="PTHR45566:SF1">
    <property type="entry name" value="HTH-TYPE TRANSCRIPTIONAL REGULATOR YHJB-RELATED"/>
    <property type="match status" value="1"/>
</dbReference>
<evidence type="ECO:0000259" key="4">
    <source>
        <dbReference type="PROSITE" id="PS50043"/>
    </source>
</evidence>
<sequence>MLIYLIDDHKMFAEAMKTVIAECIPHSRSEVFTSADDALKALCTSSPDLIILDLEMNSINGLMLLDILAQSGKQLPVLVCSGNLTESNKQRVMSAGANGFLSKAQGSGEIREAITNILEGNPYPANADSYRQESEQAVLSNRQRVILTLMQSGMANADIADTLFLSTNTIKTHIRLMYNTLDVNSRIECLNKARELGLLDSL</sequence>
<dbReference type="SMART" id="SM00421">
    <property type="entry name" value="HTH_LUXR"/>
    <property type="match status" value="1"/>
</dbReference>
<dbReference type="InterPro" id="IPR001789">
    <property type="entry name" value="Sig_transdc_resp-reg_receiver"/>
</dbReference>
<evidence type="ECO:0000259" key="5">
    <source>
        <dbReference type="PROSITE" id="PS50110"/>
    </source>
</evidence>
<dbReference type="CDD" id="cd17535">
    <property type="entry name" value="REC_NarL-like"/>
    <property type="match status" value="1"/>
</dbReference>
<dbReference type="SMART" id="SM00448">
    <property type="entry name" value="REC"/>
    <property type="match status" value="1"/>
</dbReference>
<dbReference type="Proteomes" id="UP001065322">
    <property type="component" value="Chromosome"/>
</dbReference>
<dbReference type="PROSITE" id="PS50110">
    <property type="entry name" value="RESPONSE_REGULATORY"/>
    <property type="match status" value="1"/>
</dbReference>
<keyword evidence="7" id="KW-1185">Reference proteome</keyword>
<dbReference type="PROSITE" id="PS50043">
    <property type="entry name" value="HTH_LUXR_2"/>
    <property type="match status" value="1"/>
</dbReference>
<keyword evidence="2" id="KW-0238">DNA-binding</keyword>
<proteinExistence type="predicted"/>
<feature type="modified residue" description="4-aspartylphosphate" evidence="3">
    <location>
        <position position="53"/>
    </location>
</feature>
<dbReference type="Gene3D" id="3.40.50.2300">
    <property type="match status" value="1"/>
</dbReference>
<dbReference type="RefSeq" id="WP_260998917.1">
    <property type="nucleotide sequence ID" value="NZ_CP054475.1"/>
</dbReference>
<evidence type="ECO:0000256" key="1">
    <source>
        <dbReference type="ARBA" id="ARBA00022553"/>
    </source>
</evidence>
<evidence type="ECO:0000313" key="6">
    <source>
        <dbReference type="EMBL" id="UXD87001.1"/>
    </source>
</evidence>
<dbReference type="InterPro" id="IPR016032">
    <property type="entry name" value="Sig_transdc_resp-reg_C-effctor"/>
</dbReference>
<evidence type="ECO:0000313" key="7">
    <source>
        <dbReference type="Proteomes" id="UP001065322"/>
    </source>
</evidence>
<dbReference type="Pfam" id="PF00072">
    <property type="entry name" value="Response_reg"/>
    <property type="match status" value="1"/>
</dbReference>
<dbReference type="InterPro" id="IPR051015">
    <property type="entry name" value="EvgA-like"/>
</dbReference>
<keyword evidence="1 3" id="KW-0597">Phosphoprotein</keyword>
<feature type="domain" description="HTH luxR-type" evidence="4">
    <location>
        <begin position="132"/>
        <end position="197"/>
    </location>
</feature>
<dbReference type="PRINTS" id="PR00038">
    <property type="entry name" value="HTHLUXR"/>
</dbReference>
<dbReference type="SUPFAM" id="SSF52172">
    <property type="entry name" value="CheY-like"/>
    <property type="match status" value="1"/>
</dbReference>
<gene>
    <name evidence="6" type="ORF">HUF19_05890</name>
</gene>
<dbReference type="Pfam" id="PF00196">
    <property type="entry name" value="GerE"/>
    <property type="match status" value="1"/>
</dbReference>
<dbReference type="InterPro" id="IPR011006">
    <property type="entry name" value="CheY-like_superfamily"/>
</dbReference>
<dbReference type="InterPro" id="IPR058245">
    <property type="entry name" value="NreC/VraR/RcsB-like_REC"/>
</dbReference>
<dbReference type="InterPro" id="IPR000792">
    <property type="entry name" value="Tscrpt_reg_LuxR_C"/>
</dbReference>
<feature type="domain" description="Response regulatory" evidence="5">
    <location>
        <begin position="2"/>
        <end position="118"/>
    </location>
</feature>
<reference evidence="7" key="1">
    <citation type="submission" date="2020-06" db="EMBL/GenBank/DDBJ databases">
        <title>Thalassolituus marinus alknpb1M-1, a hydrocarbon-degrading bacterium isolated from the deep-sea overlying water using an in-situ strategy from the South China Sea basin.</title>
        <authorList>
            <person name="Dong C."/>
            <person name="Chen Y."/>
            <person name="Shao Z."/>
        </authorList>
    </citation>
    <scope>NUCLEOTIDE SEQUENCE [LARGE SCALE GENOMIC DNA]</scope>
    <source>
        <strain evidence="7">alknpb1M-1</strain>
    </source>
</reference>
<dbReference type="Gene3D" id="1.10.10.10">
    <property type="entry name" value="Winged helix-like DNA-binding domain superfamily/Winged helix DNA-binding domain"/>
    <property type="match status" value="1"/>
</dbReference>